<name>A0A4C1WCH0_EUMVA</name>
<protein>
    <submittedName>
        <fullName evidence="1">Uncharacterized protein</fullName>
    </submittedName>
</protein>
<dbReference type="Proteomes" id="UP000299102">
    <property type="component" value="Unassembled WGS sequence"/>
</dbReference>
<gene>
    <name evidence="1" type="ORF">EVAR_26796_1</name>
</gene>
<keyword evidence="2" id="KW-1185">Reference proteome</keyword>
<organism evidence="1 2">
    <name type="scientific">Eumeta variegata</name>
    <name type="common">Bagworm moth</name>
    <name type="synonym">Eumeta japonica</name>
    <dbReference type="NCBI Taxonomy" id="151549"/>
    <lineage>
        <taxon>Eukaryota</taxon>
        <taxon>Metazoa</taxon>
        <taxon>Ecdysozoa</taxon>
        <taxon>Arthropoda</taxon>
        <taxon>Hexapoda</taxon>
        <taxon>Insecta</taxon>
        <taxon>Pterygota</taxon>
        <taxon>Neoptera</taxon>
        <taxon>Endopterygota</taxon>
        <taxon>Lepidoptera</taxon>
        <taxon>Glossata</taxon>
        <taxon>Ditrysia</taxon>
        <taxon>Tineoidea</taxon>
        <taxon>Psychidae</taxon>
        <taxon>Oiketicinae</taxon>
        <taxon>Eumeta</taxon>
    </lineage>
</organism>
<evidence type="ECO:0000313" key="2">
    <source>
        <dbReference type="Proteomes" id="UP000299102"/>
    </source>
</evidence>
<reference evidence="1 2" key="1">
    <citation type="journal article" date="2019" name="Commun. Biol.">
        <title>The bagworm genome reveals a unique fibroin gene that provides high tensile strength.</title>
        <authorList>
            <person name="Kono N."/>
            <person name="Nakamura H."/>
            <person name="Ohtoshi R."/>
            <person name="Tomita M."/>
            <person name="Numata K."/>
            <person name="Arakawa K."/>
        </authorList>
    </citation>
    <scope>NUCLEOTIDE SEQUENCE [LARGE SCALE GENOMIC DNA]</scope>
</reference>
<dbReference type="EMBL" id="BGZK01000537">
    <property type="protein sequence ID" value="GBP49088.1"/>
    <property type="molecule type" value="Genomic_DNA"/>
</dbReference>
<evidence type="ECO:0000313" key="1">
    <source>
        <dbReference type="EMBL" id="GBP49088.1"/>
    </source>
</evidence>
<accession>A0A4C1WCH0</accession>
<proteinExistence type="predicted"/>
<sequence length="188" mass="20813">MTRRDTTRLTVRTAPVIARIRRLELARETLDAGIPWPLEQVPVRTQIVFRGPAFRRILGRGRGAGVGGAPTDPIYFERTNITRSFKAFRTAAAAPATISRDNIFCLVSITHSKGAPILLFEIEGLGARAPHTHWSALRIQLITTDVANGAGGLRYSRSILSITTLWLTDNHCWPADWLTVEKIAPPHT</sequence>
<comment type="caution">
    <text evidence="1">The sequence shown here is derived from an EMBL/GenBank/DDBJ whole genome shotgun (WGS) entry which is preliminary data.</text>
</comment>
<dbReference type="AlphaFoldDB" id="A0A4C1WCH0"/>